<evidence type="ECO:0000313" key="1">
    <source>
        <dbReference type="EMBL" id="MFC4161626.1"/>
    </source>
</evidence>
<protein>
    <submittedName>
        <fullName evidence="1">Membrane protein insertion efficiency factor YidD</fullName>
    </submittedName>
</protein>
<dbReference type="RefSeq" id="WP_378167778.1">
    <property type="nucleotide sequence ID" value="NZ_JBHSBU010000001.1"/>
</dbReference>
<reference evidence="2" key="1">
    <citation type="journal article" date="2019" name="Int. J. Syst. Evol. Microbiol.">
        <title>The Global Catalogue of Microorganisms (GCM) 10K type strain sequencing project: providing services to taxonomists for standard genome sequencing and annotation.</title>
        <authorList>
            <consortium name="The Broad Institute Genomics Platform"/>
            <consortium name="The Broad Institute Genome Sequencing Center for Infectious Disease"/>
            <person name="Wu L."/>
            <person name="Ma J."/>
        </authorList>
    </citation>
    <scope>NUCLEOTIDE SEQUENCE [LARGE SCALE GENOMIC DNA]</scope>
    <source>
        <strain evidence="2">LMG 29894</strain>
    </source>
</reference>
<evidence type="ECO:0000313" key="2">
    <source>
        <dbReference type="Proteomes" id="UP001595791"/>
    </source>
</evidence>
<gene>
    <name evidence="1" type="primary">yidD</name>
    <name evidence="1" type="ORF">ACFOW7_20010</name>
</gene>
<dbReference type="Proteomes" id="UP001595791">
    <property type="component" value="Unassembled WGS sequence"/>
</dbReference>
<dbReference type="EMBL" id="JBHSBU010000001">
    <property type="protein sequence ID" value="MFC4161626.1"/>
    <property type="molecule type" value="Genomic_DNA"/>
</dbReference>
<organism evidence="1 2">
    <name type="scientific">Chitinimonas lacunae</name>
    <dbReference type="NCBI Taxonomy" id="1963018"/>
    <lineage>
        <taxon>Bacteria</taxon>
        <taxon>Pseudomonadati</taxon>
        <taxon>Pseudomonadota</taxon>
        <taxon>Betaproteobacteria</taxon>
        <taxon>Neisseriales</taxon>
        <taxon>Chitinibacteraceae</taxon>
        <taxon>Chitinimonas</taxon>
    </lineage>
</organism>
<keyword evidence="2" id="KW-1185">Reference proteome</keyword>
<name>A0ABV8MXA5_9NEIS</name>
<sequence length="141" mass="15649">MSAWFWRTSIGFYQRWISPYKGYRCAHATYHGGHSCSHVIRDILVDQGLIRGWPQVRQRFADCRSAYEALKQRRLAMAAQQGQGPQSKQSRRRDAGGSEGSSACCDLGCLPDNACETFNCCRGGSRFCDGGPGCDCDLPCI</sequence>
<dbReference type="InterPro" id="IPR002696">
    <property type="entry name" value="Membr_insert_effic_factor_YidD"/>
</dbReference>
<comment type="caution">
    <text evidence="1">The sequence shown here is derived from an EMBL/GenBank/DDBJ whole genome shotgun (WGS) entry which is preliminary data.</text>
</comment>
<accession>A0ABV8MXA5</accession>
<proteinExistence type="predicted"/>
<dbReference type="NCBIfam" id="TIGR00278">
    <property type="entry name" value="membrane protein insertion efficiency factor YidD"/>
    <property type="match status" value="1"/>
</dbReference>